<sequence>MKHRLIARLVLFFVSAGLLVSCQPLSSFYVGKHYDPATTIALALPGPQEGTWENFEMTISYRYQAGEALSVTGTARLGRHYRDLYQWVQQMDLYLFLLDDSARVLATERIVQIAGVDVQSTFPFAVEIALPIPAEASQIAFGYDVRVSGSDPEPSGGSAWFYKLPLASQP</sequence>
<name>A0ABM7W4N6_9BACT</name>
<organism evidence="1 2">
    <name type="scientific">Desulfofustis limnaeus</name>
    <dbReference type="NCBI Taxonomy" id="2740163"/>
    <lineage>
        <taxon>Bacteria</taxon>
        <taxon>Pseudomonadati</taxon>
        <taxon>Thermodesulfobacteriota</taxon>
        <taxon>Desulfobulbia</taxon>
        <taxon>Desulfobulbales</taxon>
        <taxon>Desulfocapsaceae</taxon>
        <taxon>Desulfofustis</taxon>
    </lineage>
</organism>
<keyword evidence="2" id="KW-1185">Reference proteome</keyword>
<evidence type="ECO:0000313" key="1">
    <source>
        <dbReference type="EMBL" id="BDD85867.1"/>
    </source>
</evidence>
<evidence type="ECO:0000313" key="2">
    <source>
        <dbReference type="Proteomes" id="UP000830055"/>
    </source>
</evidence>
<dbReference type="RefSeq" id="WP_284152993.1">
    <property type="nucleotide sequence ID" value="NZ_AP025516.1"/>
</dbReference>
<evidence type="ECO:0008006" key="3">
    <source>
        <dbReference type="Google" id="ProtNLM"/>
    </source>
</evidence>
<accession>A0ABM7W4N6</accession>
<dbReference type="Proteomes" id="UP000830055">
    <property type="component" value="Chromosome"/>
</dbReference>
<dbReference type="PROSITE" id="PS51257">
    <property type="entry name" value="PROKAR_LIPOPROTEIN"/>
    <property type="match status" value="1"/>
</dbReference>
<dbReference type="EMBL" id="AP025516">
    <property type="protein sequence ID" value="BDD85867.1"/>
    <property type="molecule type" value="Genomic_DNA"/>
</dbReference>
<protein>
    <recommendedName>
        <fullName evidence="3">DUF4390 domain-containing protein</fullName>
    </recommendedName>
</protein>
<gene>
    <name evidence="1" type="ORF">DPPLL_02320</name>
</gene>
<proteinExistence type="predicted"/>
<reference evidence="1 2" key="1">
    <citation type="submission" date="2022-01" db="EMBL/GenBank/DDBJ databases">
        <title>Desulfofustis limnae sp. nov., a novel mesophilic sulfate-reducing bacterium isolated from marsh soil.</title>
        <authorList>
            <person name="Watanabe M."/>
            <person name="Takahashi A."/>
            <person name="Kojima H."/>
            <person name="Fukui M."/>
        </authorList>
    </citation>
    <scope>NUCLEOTIDE SEQUENCE [LARGE SCALE GENOMIC DNA]</scope>
    <source>
        <strain evidence="1 2">PPLL</strain>
    </source>
</reference>